<protein>
    <recommendedName>
        <fullName evidence="2">3-methyl-2-oxobutanoate hydroxymethyltransferase</fullName>
        <ecNumber evidence="2">2.1.2.11</ecNumber>
    </recommendedName>
</protein>
<dbReference type="SUPFAM" id="SSF51621">
    <property type="entry name" value="Phosphoenolpyruvate/pyruvate domain"/>
    <property type="match status" value="1"/>
</dbReference>
<dbReference type="InterPro" id="IPR003700">
    <property type="entry name" value="Pantoate_hydroxy_MeTrfase"/>
</dbReference>
<evidence type="ECO:0000256" key="3">
    <source>
        <dbReference type="ARBA" id="ARBA00022679"/>
    </source>
</evidence>
<feature type="non-terminal residue" evidence="4">
    <location>
        <position position="1"/>
    </location>
</feature>
<name>A0A3B1BTC6_9ZZZZ</name>
<dbReference type="InterPro" id="IPR015813">
    <property type="entry name" value="Pyrv/PenolPyrv_kinase-like_dom"/>
</dbReference>
<reference evidence="4" key="1">
    <citation type="submission" date="2018-06" db="EMBL/GenBank/DDBJ databases">
        <authorList>
            <person name="Zhirakovskaya E."/>
        </authorList>
    </citation>
    <scope>NUCLEOTIDE SEQUENCE</scope>
</reference>
<gene>
    <name evidence="4" type="ORF">MNBD_NITROSPINAE03-1728</name>
</gene>
<accession>A0A3B1BTC6</accession>
<dbReference type="AlphaFoldDB" id="A0A3B1BTC6"/>
<evidence type="ECO:0000256" key="2">
    <source>
        <dbReference type="ARBA" id="ARBA00012618"/>
    </source>
</evidence>
<comment type="similarity">
    <text evidence="1">Belongs to the PanB family.</text>
</comment>
<keyword evidence="3" id="KW-0808">Transferase</keyword>
<dbReference type="Pfam" id="PF02548">
    <property type="entry name" value="Pantoate_transf"/>
    <property type="match status" value="1"/>
</dbReference>
<dbReference type="InterPro" id="IPR040442">
    <property type="entry name" value="Pyrv_kinase-like_dom_sf"/>
</dbReference>
<dbReference type="GO" id="GO:0015940">
    <property type="term" value="P:pantothenate biosynthetic process"/>
    <property type="evidence" value="ECO:0007669"/>
    <property type="project" value="InterPro"/>
</dbReference>
<sequence length="51" mass="5737">TGFKPRFVKKYADLAPVIKKAVGSYIEEIKTGAFPDEQHCYQSSPKHLKAI</sequence>
<dbReference type="EMBL" id="UOGB01000196">
    <property type="protein sequence ID" value="VAX21179.1"/>
    <property type="molecule type" value="Genomic_DNA"/>
</dbReference>
<evidence type="ECO:0000256" key="1">
    <source>
        <dbReference type="ARBA" id="ARBA00008676"/>
    </source>
</evidence>
<dbReference type="Gene3D" id="3.20.20.60">
    <property type="entry name" value="Phosphoenolpyruvate-binding domains"/>
    <property type="match status" value="1"/>
</dbReference>
<dbReference type="GO" id="GO:0003864">
    <property type="term" value="F:3-methyl-2-oxobutanoate hydroxymethyltransferase activity"/>
    <property type="evidence" value="ECO:0007669"/>
    <property type="project" value="UniProtKB-EC"/>
</dbReference>
<proteinExistence type="inferred from homology"/>
<organism evidence="4">
    <name type="scientific">hydrothermal vent metagenome</name>
    <dbReference type="NCBI Taxonomy" id="652676"/>
    <lineage>
        <taxon>unclassified sequences</taxon>
        <taxon>metagenomes</taxon>
        <taxon>ecological metagenomes</taxon>
    </lineage>
</organism>
<evidence type="ECO:0000313" key="4">
    <source>
        <dbReference type="EMBL" id="VAX21179.1"/>
    </source>
</evidence>
<dbReference type="EC" id="2.1.2.11" evidence="2"/>